<sequence length="107" mass="11334">PYEGRRRKGTRKAAAGGARQPVRASAGRVAVAGRPQRHRPPERPSSPGASASEGAPRSGQRDTERPRRQTRADGEREAAAERPSPRDCRAQANLGKGDSAVAGLCEL</sequence>
<accession>A0ABN8XMH0</accession>
<feature type="compositionally biased region" description="Low complexity" evidence="1">
    <location>
        <begin position="45"/>
        <end position="58"/>
    </location>
</feature>
<evidence type="ECO:0000313" key="3">
    <source>
        <dbReference type="EMBL" id="CAI9150879.1"/>
    </source>
</evidence>
<evidence type="ECO:0000313" key="2">
    <source>
        <dbReference type="EMBL" id="CAI9150356.1"/>
    </source>
</evidence>
<proteinExistence type="predicted"/>
<keyword evidence="4" id="KW-1185">Reference proteome</keyword>
<feature type="region of interest" description="Disordered" evidence="1">
    <location>
        <begin position="1"/>
        <end position="107"/>
    </location>
</feature>
<feature type="compositionally biased region" description="Basic residues" evidence="1">
    <location>
        <begin position="1"/>
        <end position="11"/>
    </location>
</feature>
<reference evidence="2 4" key="1">
    <citation type="submission" date="2023-04" db="EMBL/GenBank/DDBJ databases">
        <authorList>
            <consortium name="ELIXIR-Norway"/>
        </authorList>
    </citation>
    <scope>NUCLEOTIDE SEQUENCE [LARGE SCALE GENOMIC DNA]</scope>
</reference>
<comment type="caution">
    <text evidence="2">The sequence shown here is derived from an EMBL/GenBank/DDBJ whole genome shotgun (WGS) entry which is preliminary data.</text>
</comment>
<gene>
    <name evidence="2" type="ORF">MRATA1EN1_LOCUS31974</name>
    <name evidence="3" type="ORF">MRATA1EN1_LOCUS32497</name>
</gene>
<feature type="compositionally biased region" description="Low complexity" evidence="1">
    <location>
        <begin position="12"/>
        <end position="34"/>
    </location>
</feature>
<organism evidence="2 4">
    <name type="scientific">Rangifer tarandus platyrhynchus</name>
    <name type="common">Svalbard reindeer</name>
    <dbReference type="NCBI Taxonomy" id="3082113"/>
    <lineage>
        <taxon>Eukaryota</taxon>
        <taxon>Metazoa</taxon>
        <taxon>Chordata</taxon>
        <taxon>Craniata</taxon>
        <taxon>Vertebrata</taxon>
        <taxon>Euteleostomi</taxon>
        <taxon>Mammalia</taxon>
        <taxon>Eutheria</taxon>
        <taxon>Laurasiatheria</taxon>
        <taxon>Artiodactyla</taxon>
        <taxon>Ruminantia</taxon>
        <taxon>Pecora</taxon>
        <taxon>Cervidae</taxon>
        <taxon>Odocoileinae</taxon>
        <taxon>Rangifer</taxon>
    </lineage>
</organism>
<dbReference type="Proteomes" id="UP001176941">
    <property type="component" value="Unassembled WGS sequence"/>
</dbReference>
<dbReference type="EMBL" id="CATKSN020001198">
    <property type="protein sequence ID" value="CAI9150879.1"/>
    <property type="molecule type" value="Genomic_DNA"/>
</dbReference>
<dbReference type="EMBL" id="CATKSN020000796">
    <property type="protein sequence ID" value="CAI9150356.1"/>
    <property type="molecule type" value="Genomic_DNA"/>
</dbReference>
<evidence type="ECO:0000313" key="4">
    <source>
        <dbReference type="Proteomes" id="UP001176941"/>
    </source>
</evidence>
<evidence type="ECO:0000256" key="1">
    <source>
        <dbReference type="SAM" id="MobiDB-lite"/>
    </source>
</evidence>
<name>A0ABN8XMH0_RANTA</name>
<feature type="compositionally biased region" description="Basic and acidic residues" evidence="1">
    <location>
        <begin position="59"/>
        <end position="89"/>
    </location>
</feature>
<feature type="non-terminal residue" evidence="2">
    <location>
        <position position="1"/>
    </location>
</feature>
<protein>
    <submittedName>
        <fullName evidence="2">Uncharacterized protein</fullName>
    </submittedName>
</protein>